<reference evidence="13" key="2">
    <citation type="submission" date="2015-01" db="EMBL/GenBank/DDBJ databases">
        <title>Evolutionary Origins and Diversification of the Mycorrhizal Mutualists.</title>
        <authorList>
            <consortium name="DOE Joint Genome Institute"/>
            <consortium name="Mycorrhizal Genomics Consortium"/>
            <person name="Kohler A."/>
            <person name="Kuo A."/>
            <person name="Nagy L.G."/>
            <person name="Floudas D."/>
            <person name="Copeland A."/>
            <person name="Barry K.W."/>
            <person name="Cichocki N."/>
            <person name="Veneault-Fourrey C."/>
            <person name="LaButti K."/>
            <person name="Lindquist E.A."/>
            <person name="Lipzen A."/>
            <person name="Lundell T."/>
            <person name="Morin E."/>
            <person name="Murat C."/>
            <person name="Riley R."/>
            <person name="Ohm R."/>
            <person name="Sun H."/>
            <person name="Tunlid A."/>
            <person name="Henrissat B."/>
            <person name="Grigoriev I.V."/>
            <person name="Hibbett D.S."/>
            <person name="Martin F."/>
        </authorList>
    </citation>
    <scope>NUCLEOTIDE SEQUENCE [LARGE SCALE GENOMIC DNA]</scope>
    <source>
        <strain evidence="13">441</strain>
    </source>
</reference>
<gene>
    <name evidence="12" type="ORF">PISMIDRAFT_15340</name>
</gene>
<dbReference type="HOGENOM" id="CLU_004873_1_0_1"/>
<dbReference type="GO" id="GO:0003700">
    <property type="term" value="F:DNA-binding transcription factor activity"/>
    <property type="evidence" value="ECO:0007669"/>
    <property type="project" value="InterPro"/>
</dbReference>
<dbReference type="InterPro" id="IPR013087">
    <property type="entry name" value="Znf_C2H2_type"/>
</dbReference>
<dbReference type="PROSITE" id="PS00028">
    <property type="entry name" value="ZINC_FINGER_C2H2_1"/>
    <property type="match status" value="2"/>
</dbReference>
<feature type="region of interest" description="Disordered" evidence="10">
    <location>
        <begin position="1"/>
        <end position="29"/>
    </location>
</feature>
<dbReference type="InterPro" id="IPR003120">
    <property type="entry name" value="Ste12"/>
</dbReference>
<dbReference type="FunFam" id="3.30.160.60:FF:002343">
    <property type="entry name" value="Zinc finger protein 33A"/>
    <property type="match status" value="1"/>
</dbReference>
<protein>
    <recommendedName>
        <fullName evidence="11">C2H2-type domain-containing protein</fullName>
    </recommendedName>
</protein>
<reference evidence="12 13" key="1">
    <citation type="submission" date="2014-04" db="EMBL/GenBank/DDBJ databases">
        <authorList>
            <consortium name="DOE Joint Genome Institute"/>
            <person name="Kuo A."/>
            <person name="Kohler A."/>
            <person name="Costa M.D."/>
            <person name="Nagy L.G."/>
            <person name="Floudas D."/>
            <person name="Copeland A."/>
            <person name="Barry K.W."/>
            <person name="Cichocki N."/>
            <person name="Veneault-Fourrey C."/>
            <person name="LaButti K."/>
            <person name="Lindquist E.A."/>
            <person name="Lipzen A."/>
            <person name="Lundell T."/>
            <person name="Morin E."/>
            <person name="Murat C."/>
            <person name="Sun H."/>
            <person name="Tunlid A."/>
            <person name="Henrissat B."/>
            <person name="Grigoriev I.V."/>
            <person name="Hibbett D.S."/>
            <person name="Martin F."/>
            <person name="Nordberg H.P."/>
            <person name="Cantor M.N."/>
            <person name="Hua S.X."/>
        </authorList>
    </citation>
    <scope>NUCLEOTIDE SEQUENCE [LARGE SCALE GENOMIC DNA]</scope>
    <source>
        <strain evidence="12 13">441</strain>
    </source>
</reference>
<dbReference type="AlphaFoldDB" id="A0A0C9Z3Z5"/>
<dbReference type="EMBL" id="KN833837">
    <property type="protein sequence ID" value="KIK17142.1"/>
    <property type="molecule type" value="Genomic_DNA"/>
</dbReference>
<evidence type="ECO:0000259" key="11">
    <source>
        <dbReference type="PROSITE" id="PS50157"/>
    </source>
</evidence>
<keyword evidence="6" id="KW-0804">Transcription</keyword>
<feature type="domain" description="C2H2-type" evidence="11">
    <location>
        <begin position="568"/>
        <end position="595"/>
    </location>
</feature>
<dbReference type="GO" id="GO:0008270">
    <property type="term" value="F:zinc ion binding"/>
    <property type="evidence" value="ECO:0007669"/>
    <property type="project" value="UniProtKB-KW"/>
</dbReference>
<accession>A0A0C9Z3Z5</accession>
<name>A0A0C9Z3Z5_9AGAM</name>
<feature type="domain" description="C2H2-type" evidence="11">
    <location>
        <begin position="538"/>
        <end position="567"/>
    </location>
</feature>
<evidence type="ECO:0000256" key="8">
    <source>
        <dbReference type="ARBA" id="ARBA00024345"/>
    </source>
</evidence>
<dbReference type="Pfam" id="PF00096">
    <property type="entry name" value="zf-C2H2"/>
    <property type="match status" value="2"/>
</dbReference>
<evidence type="ECO:0000313" key="12">
    <source>
        <dbReference type="EMBL" id="KIK17142.1"/>
    </source>
</evidence>
<proteinExistence type="inferred from homology"/>
<evidence type="ECO:0000256" key="4">
    <source>
        <dbReference type="ARBA" id="ARBA00022833"/>
    </source>
</evidence>
<keyword evidence="5" id="KW-0805">Transcription regulation</keyword>
<dbReference type="STRING" id="765257.A0A0C9Z3Z5"/>
<dbReference type="GO" id="GO:1990527">
    <property type="term" value="C:Tec1p-Ste12p-Dig1p complex"/>
    <property type="evidence" value="ECO:0007669"/>
    <property type="project" value="TreeGrafter"/>
</dbReference>
<evidence type="ECO:0000256" key="2">
    <source>
        <dbReference type="ARBA" id="ARBA00022723"/>
    </source>
</evidence>
<keyword evidence="7" id="KW-0539">Nucleus</keyword>
<feature type="compositionally biased region" description="Polar residues" evidence="10">
    <location>
        <begin position="773"/>
        <end position="785"/>
    </location>
</feature>
<evidence type="ECO:0000256" key="10">
    <source>
        <dbReference type="SAM" id="MobiDB-lite"/>
    </source>
</evidence>
<feature type="compositionally biased region" description="Polar residues" evidence="10">
    <location>
        <begin position="470"/>
        <end position="484"/>
    </location>
</feature>
<evidence type="ECO:0000256" key="6">
    <source>
        <dbReference type="ARBA" id="ARBA00023163"/>
    </source>
</evidence>
<dbReference type="Gene3D" id="3.30.160.60">
    <property type="entry name" value="Classic Zinc Finger"/>
    <property type="match status" value="2"/>
</dbReference>
<keyword evidence="2" id="KW-0479">Metal-binding</keyword>
<dbReference type="OrthoDB" id="1095242at2759"/>
<dbReference type="PANTHER" id="PTHR47427">
    <property type="entry name" value="PROTEIN STE12"/>
    <property type="match status" value="1"/>
</dbReference>
<evidence type="ECO:0000256" key="5">
    <source>
        <dbReference type="ARBA" id="ARBA00023015"/>
    </source>
</evidence>
<comment type="similarity">
    <text evidence="8">Belongs to the STE12 transcription factor family.</text>
</comment>
<feature type="region of interest" description="Disordered" evidence="10">
    <location>
        <begin position="819"/>
        <end position="844"/>
    </location>
</feature>
<dbReference type="PROSITE" id="PS50157">
    <property type="entry name" value="ZINC_FINGER_C2H2_2"/>
    <property type="match status" value="2"/>
</dbReference>
<feature type="region of interest" description="Disordered" evidence="10">
    <location>
        <begin position="457"/>
        <end position="521"/>
    </location>
</feature>
<dbReference type="InterPro" id="IPR052127">
    <property type="entry name" value="STE12_transcription_factor"/>
</dbReference>
<dbReference type="SMART" id="SM00355">
    <property type="entry name" value="ZnF_C2H2"/>
    <property type="match status" value="2"/>
</dbReference>
<evidence type="ECO:0000256" key="7">
    <source>
        <dbReference type="ARBA" id="ARBA00023242"/>
    </source>
</evidence>
<keyword evidence="4" id="KW-0862">Zinc</keyword>
<feature type="region of interest" description="Disordered" evidence="10">
    <location>
        <begin position="731"/>
        <end position="785"/>
    </location>
</feature>
<dbReference type="Proteomes" id="UP000054018">
    <property type="component" value="Unassembled WGS sequence"/>
</dbReference>
<evidence type="ECO:0000313" key="13">
    <source>
        <dbReference type="Proteomes" id="UP000054018"/>
    </source>
</evidence>
<sequence length="895" mass="97095">MDYYRTVPESFGLRASPSQSPLTSGLGPSITSTPLIPMSLSAQQLPALPPSDRITASDSCLAAHGTSASYQQSHWSYTSTDNSVDSSHPSADLPPTFNPIAMGLSSCTGLSRPLTAKEQENLMHLDRLRYFLKTAPSRWSSSDPSSSDYSDDALAATVAPYVSCPHPMMTRFCISSSEHVTCVFWSGQYYITGTDIVRSLVFRFEAFGRPVRNIKKFEEGIFSDLRNLKHGMDATLEEPKSPFLDLLYKYQCIRTQKKQKVFYWYSVPHDRLFLDALERDLSRDPTTIPVGEPALSFKWDRNQRLYEQFGTKAQQQNLGIDGNVASSEVSTATASSKPSLALSGIDERLTGDLTHIDGMGLSRLPSPMRGAGVSLNPITLFDGSPTYKQRRKKPSHRISPGLPSTVNRNMGECEFPFGDATTRDVGYGVGDRGMSAADMFSSQARRAAEIGAHLNSAEAVRPTRDDSAIGNGSSRGNMAALSSHSADRGQHSRYSHLSAKDNSHRVPHPSRSLTDPTPPLFPFDMEMPTTTTTTSRVFVCPSFPCGRLFKRAEHLKRHLRTHTMERPYQCERCKKRFSRSDNLHQHIRIHARADGQDMGSGDVGVLNGDADEEEMEDGGDLERLVHVLSTQYPVDAEGLPDLTMCEVEVPGHVQEVQGDEEGLLVASDITPGFRENLAQSGRFYNVEDTRGLIDVQSDAGLGHFDSFSSFDTAAAAAAWTGVSGSPLTGDTMALNVEPGKATHSAPSHRLDFGSHKSGTSSSTIGPIRRHRSMTPSLMKSQATTSGRSYHPYAASASSWSSQSSPSSLGTHSLDLSSFSAVTPSGDGGGSYNAQPRSFSSSSLSQAMEPASTCLDTGMGSMYPDLSLYAGADDGLDVSQPYSAHPFDGGFLISNA</sequence>
<dbReference type="GO" id="GO:0005634">
    <property type="term" value="C:nucleus"/>
    <property type="evidence" value="ECO:0007669"/>
    <property type="project" value="UniProtKB-SubCell"/>
</dbReference>
<evidence type="ECO:0000256" key="1">
    <source>
        <dbReference type="ARBA" id="ARBA00004123"/>
    </source>
</evidence>
<dbReference type="SUPFAM" id="SSF57667">
    <property type="entry name" value="beta-beta-alpha zinc fingers"/>
    <property type="match status" value="1"/>
</dbReference>
<comment type="subcellular location">
    <subcellularLocation>
        <location evidence="1">Nucleus</location>
    </subcellularLocation>
</comment>
<keyword evidence="3 9" id="KW-0863">Zinc-finger</keyword>
<dbReference type="SMART" id="SM00424">
    <property type="entry name" value="STE"/>
    <property type="match status" value="1"/>
</dbReference>
<dbReference type="InterPro" id="IPR036236">
    <property type="entry name" value="Znf_C2H2_sf"/>
</dbReference>
<evidence type="ECO:0000256" key="9">
    <source>
        <dbReference type="PROSITE-ProRule" id="PRU00042"/>
    </source>
</evidence>
<dbReference type="PANTHER" id="PTHR47427:SF1">
    <property type="entry name" value="PROTEIN STE12"/>
    <property type="match status" value="1"/>
</dbReference>
<organism evidence="12 13">
    <name type="scientific">Pisolithus microcarpus 441</name>
    <dbReference type="NCBI Taxonomy" id="765257"/>
    <lineage>
        <taxon>Eukaryota</taxon>
        <taxon>Fungi</taxon>
        <taxon>Dikarya</taxon>
        <taxon>Basidiomycota</taxon>
        <taxon>Agaricomycotina</taxon>
        <taxon>Agaricomycetes</taxon>
        <taxon>Agaricomycetidae</taxon>
        <taxon>Boletales</taxon>
        <taxon>Sclerodermatineae</taxon>
        <taxon>Pisolithaceae</taxon>
        <taxon>Pisolithus</taxon>
    </lineage>
</organism>
<feature type="region of interest" description="Disordered" evidence="10">
    <location>
        <begin position="384"/>
        <end position="407"/>
    </location>
</feature>
<evidence type="ECO:0000256" key="3">
    <source>
        <dbReference type="ARBA" id="ARBA00022771"/>
    </source>
</evidence>
<dbReference type="GO" id="GO:1990526">
    <property type="term" value="C:Ste12p-Dig1p-Dig2p complex"/>
    <property type="evidence" value="ECO:0007669"/>
    <property type="project" value="TreeGrafter"/>
</dbReference>
<dbReference type="Pfam" id="PF02200">
    <property type="entry name" value="STE"/>
    <property type="match status" value="1"/>
</dbReference>
<keyword evidence="13" id="KW-1185">Reference proteome</keyword>